<evidence type="ECO:0000313" key="2">
    <source>
        <dbReference type="EMBL" id="MCB5182873.1"/>
    </source>
</evidence>
<accession>A0ABS8BEC1</accession>
<name>A0ABS8BEC1_9ACTN</name>
<protein>
    <submittedName>
        <fullName evidence="2">WhiB family transcriptional regulator</fullName>
    </submittedName>
</protein>
<dbReference type="Proteomes" id="UP001199054">
    <property type="component" value="Unassembled WGS sequence"/>
</dbReference>
<organism evidence="2 3">
    <name type="scientific">Streptomyces antimicrobicus</name>
    <dbReference type="NCBI Taxonomy" id="2883108"/>
    <lineage>
        <taxon>Bacteria</taxon>
        <taxon>Bacillati</taxon>
        <taxon>Actinomycetota</taxon>
        <taxon>Actinomycetes</taxon>
        <taxon>Kitasatosporales</taxon>
        <taxon>Streptomycetaceae</taxon>
        <taxon>Streptomyces</taxon>
    </lineage>
</organism>
<dbReference type="InterPro" id="IPR034768">
    <property type="entry name" value="4FE4S_WBL"/>
</dbReference>
<dbReference type="PROSITE" id="PS51674">
    <property type="entry name" value="4FE4S_WBL"/>
    <property type="match status" value="1"/>
</dbReference>
<gene>
    <name evidence="2" type="ORF">LG632_26380</name>
</gene>
<reference evidence="2 3" key="1">
    <citation type="submission" date="2021-10" db="EMBL/GenBank/DDBJ databases">
        <title>Streptomyces sp. strain SMC 277, a novel streptomycete isolated from soil.</title>
        <authorList>
            <person name="Chanama M."/>
        </authorList>
    </citation>
    <scope>NUCLEOTIDE SEQUENCE [LARGE SCALE GENOMIC DNA]</scope>
    <source>
        <strain evidence="2 3">SMC 277</strain>
    </source>
</reference>
<dbReference type="EMBL" id="JAJAUY010000155">
    <property type="protein sequence ID" value="MCB5182873.1"/>
    <property type="molecule type" value="Genomic_DNA"/>
</dbReference>
<dbReference type="RefSeq" id="WP_226730048.1">
    <property type="nucleotide sequence ID" value="NZ_JAJAUY010000155.1"/>
</dbReference>
<proteinExistence type="predicted"/>
<comment type="caution">
    <text evidence="2">The sequence shown here is derived from an EMBL/GenBank/DDBJ whole genome shotgun (WGS) entry which is preliminary data.</text>
</comment>
<feature type="domain" description="4Fe-4S Wbl-type" evidence="1">
    <location>
        <begin position="38"/>
        <end position="108"/>
    </location>
</feature>
<sequence>MGTAALRHTARPGTDELVVRYRLMTRSLRPAPEGAVAVCATTDPEAFFPEAAASGLAQNPNRAERIALAMCDGCPLMDRCLVGEMRGVPSVFQVRGIRAGLRQSERRALYLALEKTGEL</sequence>
<evidence type="ECO:0000313" key="3">
    <source>
        <dbReference type="Proteomes" id="UP001199054"/>
    </source>
</evidence>
<evidence type="ECO:0000259" key="1">
    <source>
        <dbReference type="PROSITE" id="PS51674"/>
    </source>
</evidence>
<dbReference type="Pfam" id="PF02467">
    <property type="entry name" value="Whib"/>
    <property type="match status" value="1"/>
</dbReference>
<keyword evidence="3" id="KW-1185">Reference proteome</keyword>